<protein>
    <submittedName>
        <fullName evidence="6">MFS transporter</fullName>
    </submittedName>
</protein>
<dbReference type="Proteomes" id="UP000064921">
    <property type="component" value="Chromosome"/>
</dbReference>
<sequence>MREGLTFLLANGRWLTGGLLLTFFSSFGQTFFIALSNADIRREFALTHGQFGGVYMAATLASALTLPLLGRSVDHYRVPILSVGTMLVLAGACVLMGFSSSILTLVIALYLLRLFGQGMMTQIGITSTARWFSANRGRAISLVTIGHQFGEAAWPLTFVWIASVVGWRMGWLVAAAVLLIIALPAITGLVSKDRVPQSADHAALSKEGRQWTLAEVLRDPWFYGITAGVVAPPFIGTTIFFHQAYMSELRGWPLSLFATGFILMSALNIVSTLIAGGLIDKYGSLKLLPWALMPLTLATFTAATITEAWAVFAFMGLLGVSNGLGATLAGAMWPEIYGTMNLGSIRSVIVAAMVFGTAAGPGFTGFLIDAGVSYDHQLLAMCGWTVAGIAMLTIASNRLRRRIQRFRQESGTQIFCAWK</sequence>
<keyword evidence="7" id="KW-1185">Reference proteome</keyword>
<keyword evidence="2 4" id="KW-1133">Transmembrane helix</keyword>
<feature type="transmembrane region" description="Helical" evidence="4">
    <location>
        <begin position="378"/>
        <end position="397"/>
    </location>
</feature>
<dbReference type="RefSeq" id="WP_024898961.1">
    <property type="nucleotide sequence ID" value="NZ_CM011124.1"/>
</dbReference>
<evidence type="ECO:0000256" key="4">
    <source>
        <dbReference type="SAM" id="Phobius"/>
    </source>
</evidence>
<feature type="transmembrane region" description="Helical" evidence="4">
    <location>
        <begin position="47"/>
        <end position="66"/>
    </location>
</feature>
<evidence type="ECO:0000313" key="6">
    <source>
        <dbReference type="EMBL" id="ALV28336.1"/>
    </source>
</evidence>
<evidence type="ECO:0000313" key="7">
    <source>
        <dbReference type="Proteomes" id="UP000064921"/>
    </source>
</evidence>
<feature type="transmembrane region" description="Helical" evidence="4">
    <location>
        <begin position="345"/>
        <end position="366"/>
    </location>
</feature>
<evidence type="ECO:0000259" key="5">
    <source>
        <dbReference type="PROSITE" id="PS50850"/>
    </source>
</evidence>
<name>A0A0U3NF85_9HYPH</name>
<dbReference type="KEGG" id="pphr:APZ00_15740"/>
<gene>
    <name evidence="6" type="ORF">APZ00_15740</name>
</gene>
<feature type="transmembrane region" description="Helical" evidence="4">
    <location>
        <begin position="14"/>
        <end position="35"/>
    </location>
</feature>
<dbReference type="InterPro" id="IPR036259">
    <property type="entry name" value="MFS_trans_sf"/>
</dbReference>
<reference evidence="6 7" key="1">
    <citation type="submission" date="2015-10" db="EMBL/GenBank/DDBJ databases">
        <title>The world's first case of liver abscess caused by Pannonibacter phragmitetus.</title>
        <authorList>
            <person name="Ming D."/>
            <person name="Wang M."/>
            <person name="Zhou Y."/>
            <person name="Jiang T."/>
            <person name="Hu S."/>
        </authorList>
    </citation>
    <scope>NUCLEOTIDE SEQUENCE [LARGE SCALE GENOMIC DNA]</scope>
    <source>
        <strain evidence="6 7">31801</strain>
    </source>
</reference>
<dbReference type="InterPro" id="IPR020846">
    <property type="entry name" value="MFS_dom"/>
</dbReference>
<proteinExistence type="predicted"/>
<feature type="transmembrane region" description="Helical" evidence="4">
    <location>
        <begin position="311"/>
        <end position="333"/>
    </location>
</feature>
<dbReference type="PANTHER" id="PTHR11360">
    <property type="entry name" value="MONOCARBOXYLATE TRANSPORTER"/>
    <property type="match status" value="1"/>
</dbReference>
<feature type="domain" description="Major facilitator superfamily (MFS) profile" evidence="5">
    <location>
        <begin position="14"/>
        <end position="400"/>
    </location>
</feature>
<evidence type="ECO:0000256" key="2">
    <source>
        <dbReference type="ARBA" id="ARBA00022989"/>
    </source>
</evidence>
<evidence type="ECO:0000256" key="3">
    <source>
        <dbReference type="ARBA" id="ARBA00023136"/>
    </source>
</evidence>
<dbReference type="Gene3D" id="1.20.1250.20">
    <property type="entry name" value="MFS general substrate transporter like domains"/>
    <property type="match status" value="1"/>
</dbReference>
<dbReference type="PANTHER" id="PTHR11360:SF308">
    <property type="entry name" value="BLL3089 PROTEIN"/>
    <property type="match status" value="1"/>
</dbReference>
<accession>A0A0U3NF85</accession>
<feature type="transmembrane region" description="Helical" evidence="4">
    <location>
        <begin position="287"/>
        <end position="305"/>
    </location>
</feature>
<organism evidence="6 7">
    <name type="scientific">Pannonibacter phragmitetus</name>
    <dbReference type="NCBI Taxonomy" id="121719"/>
    <lineage>
        <taxon>Bacteria</taxon>
        <taxon>Pseudomonadati</taxon>
        <taxon>Pseudomonadota</taxon>
        <taxon>Alphaproteobacteria</taxon>
        <taxon>Hyphomicrobiales</taxon>
        <taxon>Stappiaceae</taxon>
        <taxon>Pannonibacter</taxon>
    </lineage>
</organism>
<dbReference type="Pfam" id="PF07690">
    <property type="entry name" value="MFS_1"/>
    <property type="match status" value="1"/>
</dbReference>
<dbReference type="AlphaFoldDB" id="A0A0U3NF85"/>
<feature type="transmembrane region" description="Helical" evidence="4">
    <location>
        <begin position="221"/>
        <end position="242"/>
    </location>
</feature>
<feature type="transmembrane region" description="Helical" evidence="4">
    <location>
        <begin position="139"/>
        <end position="163"/>
    </location>
</feature>
<dbReference type="InterPro" id="IPR011701">
    <property type="entry name" value="MFS"/>
</dbReference>
<keyword evidence="1 4" id="KW-0812">Transmembrane</keyword>
<dbReference type="InterPro" id="IPR050327">
    <property type="entry name" value="Proton-linked_MCT"/>
</dbReference>
<evidence type="ECO:0000256" key="1">
    <source>
        <dbReference type="ARBA" id="ARBA00022692"/>
    </source>
</evidence>
<feature type="transmembrane region" description="Helical" evidence="4">
    <location>
        <begin position="86"/>
        <end position="112"/>
    </location>
</feature>
<feature type="transmembrane region" description="Helical" evidence="4">
    <location>
        <begin position="169"/>
        <end position="190"/>
    </location>
</feature>
<feature type="transmembrane region" description="Helical" evidence="4">
    <location>
        <begin position="254"/>
        <end position="275"/>
    </location>
</feature>
<dbReference type="SUPFAM" id="SSF103473">
    <property type="entry name" value="MFS general substrate transporter"/>
    <property type="match status" value="1"/>
</dbReference>
<keyword evidence="3 4" id="KW-0472">Membrane</keyword>
<dbReference type="GO" id="GO:0022857">
    <property type="term" value="F:transmembrane transporter activity"/>
    <property type="evidence" value="ECO:0007669"/>
    <property type="project" value="InterPro"/>
</dbReference>
<dbReference type="EMBL" id="CP013068">
    <property type="protein sequence ID" value="ALV28336.1"/>
    <property type="molecule type" value="Genomic_DNA"/>
</dbReference>
<dbReference type="PROSITE" id="PS50850">
    <property type="entry name" value="MFS"/>
    <property type="match status" value="1"/>
</dbReference>
<dbReference type="STRING" id="121719.APZ00_15740"/>